<evidence type="ECO:0000313" key="2">
    <source>
        <dbReference type="Proteomes" id="UP000281553"/>
    </source>
</evidence>
<evidence type="ECO:0008006" key="3">
    <source>
        <dbReference type="Google" id="ProtNLM"/>
    </source>
</evidence>
<evidence type="ECO:0000313" key="1">
    <source>
        <dbReference type="EMBL" id="VDK68916.1"/>
    </source>
</evidence>
<name>A0A3P6S3T2_DIBLA</name>
<reference evidence="1 2" key="1">
    <citation type="submission" date="2018-11" db="EMBL/GenBank/DDBJ databases">
        <authorList>
            <consortium name="Pathogen Informatics"/>
        </authorList>
    </citation>
    <scope>NUCLEOTIDE SEQUENCE [LARGE SCALE GENOMIC DNA]</scope>
</reference>
<gene>
    <name evidence="1" type="ORF">DILT_LOCUS2117</name>
</gene>
<organism evidence="1 2">
    <name type="scientific">Dibothriocephalus latus</name>
    <name type="common">Fish tapeworm</name>
    <name type="synonym">Diphyllobothrium latum</name>
    <dbReference type="NCBI Taxonomy" id="60516"/>
    <lineage>
        <taxon>Eukaryota</taxon>
        <taxon>Metazoa</taxon>
        <taxon>Spiralia</taxon>
        <taxon>Lophotrochozoa</taxon>
        <taxon>Platyhelminthes</taxon>
        <taxon>Cestoda</taxon>
        <taxon>Eucestoda</taxon>
        <taxon>Diphyllobothriidea</taxon>
        <taxon>Diphyllobothriidae</taxon>
        <taxon>Dibothriocephalus</taxon>
    </lineage>
</organism>
<dbReference type="AlphaFoldDB" id="A0A3P6S3T2"/>
<dbReference type="EMBL" id="UYRU01041705">
    <property type="protein sequence ID" value="VDK68916.1"/>
    <property type="molecule type" value="Genomic_DNA"/>
</dbReference>
<accession>A0A3P6S3T2</accession>
<proteinExistence type="predicted"/>
<keyword evidence="2" id="KW-1185">Reference proteome</keyword>
<dbReference type="Proteomes" id="UP000281553">
    <property type="component" value="Unassembled WGS sequence"/>
</dbReference>
<dbReference type="OrthoDB" id="407509at2759"/>
<protein>
    <recommendedName>
        <fullName evidence="3">Reverse transcriptase domain-containing protein</fullName>
    </recommendedName>
</protein>
<sequence>MLKMSDSVCDVNGSLIADNVTKLERWLSCDPPSEAEMADAIKGLRNNKAPGDAGIRAGIYKSCAETLAP</sequence>